<dbReference type="AlphaFoldDB" id="A0A7W9VVC1"/>
<gene>
    <name evidence="1" type="ORF">HNR59_001242</name>
</gene>
<evidence type="ECO:0000313" key="1">
    <source>
        <dbReference type="EMBL" id="MBB6011897.1"/>
    </source>
</evidence>
<reference evidence="1 2" key="1">
    <citation type="submission" date="2020-08" db="EMBL/GenBank/DDBJ databases">
        <title>Genomic Encyclopedia of Type Strains, Phase IV (KMG-IV): sequencing the most valuable type-strain genomes for metagenomic binning, comparative biology and taxonomic classification.</title>
        <authorList>
            <person name="Goeker M."/>
        </authorList>
    </citation>
    <scope>NUCLEOTIDE SEQUENCE [LARGE SCALE GENOMIC DNA]</scope>
    <source>
        <strain evidence="1 2">DSM 11099</strain>
    </source>
</reference>
<protein>
    <recommendedName>
        <fullName evidence="3">ParB/Sulfiredoxin domain-containing protein</fullName>
    </recommendedName>
</protein>
<sequence length="280" mass="31113">MTELRAIEPISITDLDTAAPDTGEPICERVDPKTLFVDPAYQRSVGERGLRQIRRIIEAFDWTKYKPPICAYADHDGQTVLKVIDGQHTAIAAASHPHIDMIPVMIVEAADTTVQAAAFVGQNTQRLGVTPLQVFFAEVTAGDVDALDVLKTCERAGVIIMRTPPSRSDFKHRETISISAIKALVDKRGVMKARMVLEVLAKAKLAPITADHIKAAEYLMTEPEFCDQFEPEDLTREIEMAGKAAEHEAKVFSVAQKVPVWRALAVQWFRKTRKKRRVAA</sequence>
<dbReference type="RefSeq" id="WP_183827425.1">
    <property type="nucleotide sequence ID" value="NZ_JACHEU010000001.1"/>
</dbReference>
<evidence type="ECO:0000313" key="2">
    <source>
        <dbReference type="Proteomes" id="UP000533306"/>
    </source>
</evidence>
<accession>A0A7W9VVC1</accession>
<dbReference type="Proteomes" id="UP000533306">
    <property type="component" value="Unassembled WGS sequence"/>
</dbReference>
<dbReference type="EMBL" id="JACHEU010000001">
    <property type="protein sequence ID" value="MBB6011897.1"/>
    <property type="molecule type" value="Genomic_DNA"/>
</dbReference>
<name>A0A7W9VVC1_9HYPH</name>
<comment type="caution">
    <text evidence="1">The sequence shown here is derived from an EMBL/GenBank/DDBJ whole genome shotgun (WGS) entry which is preliminary data.</text>
</comment>
<evidence type="ECO:0008006" key="3">
    <source>
        <dbReference type="Google" id="ProtNLM"/>
    </source>
</evidence>
<proteinExistence type="predicted"/>
<organism evidence="1 2">
    <name type="scientific">Aquamicrobium lusatiense</name>
    <dbReference type="NCBI Taxonomy" id="89772"/>
    <lineage>
        <taxon>Bacteria</taxon>
        <taxon>Pseudomonadati</taxon>
        <taxon>Pseudomonadota</taxon>
        <taxon>Alphaproteobacteria</taxon>
        <taxon>Hyphomicrobiales</taxon>
        <taxon>Phyllobacteriaceae</taxon>
        <taxon>Aquamicrobium</taxon>
    </lineage>
</organism>
<keyword evidence="2" id="KW-1185">Reference proteome</keyword>